<proteinExistence type="predicted"/>
<evidence type="ECO:0008006" key="3">
    <source>
        <dbReference type="Google" id="ProtNLM"/>
    </source>
</evidence>
<accession>A0ABP4IUQ6</accession>
<dbReference type="InterPro" id="IPR007344">
    <property type="entry name" value="GrpB/CoaE"/>
</dbReference>
<comment type="caution">
    <text evidence="1">The sequence shown here is derived from an EMBL/GenBank/DDBJ whole genome shotgun (WGS) entry which is preliminary data.</text>
</comment>
<dbReference type="EMBL" id="BAAAJK010000048">
    <property type="protein sequence ID" value="GAA1399650.1"/>
    <property type="molecule type" value="Genomic_DNA"/>
</dbReference>
<keyword evidence="2" id="KW-1185">Reference proteome</keyword>
<dbReference type="SUPFAM" id="SSF81301">
    <property type="entry name" value="Nucleotidyltransferase"/>
    <property type="match status" value="1"/>
</dbReference>
<dbReference type="InterPro" id="IPR043519">
    <property type="entry name" value="NT_sf"/>
</dbReference>
<protein>
    <recommendedName>
        <fullName evidence="3">GrpB family protein</fullName>
    </recommendedName>
</protein>
<dbReference type="Gene3D" id="3.30.460.10">
    <property type="entry name" value="Beta Polymerase, domain 2"/>
    <property type="match status" value="1"/>
</dbReference>
<name>A0ABP4IUQ6_9PSEU</name>
<evidence type="ECO:0000313" key="2">
    <source>
        <dbReference type="Proteomes" id="UP001501414"/>
    </source>
</evidence>
<dbReference type="PANTHER" id="PTHR34822:SF1">
    <property type="entry name" value="GRPB FAMILY PROTEIN"/>
    <property type="match status" value="1"/>
</dbReference>
<dbReference type="PANTHER" id="PTHR34822">
    <property type="entry name" value="GRPB DOMAIN PROTEIN (AFU_ORTHOLOGUE AFUA_1G01530)"/>
    <property type="match status" value="1"/>
</dbReference>
<sequence length="198" mass="22115">MPDGPLTDEGLAAVLVRGPRPVRVTLSEYDPTWPARFDARAAELREILGDRARPIEHIGSTAVPGLAAKPVVDIVVGIEDPDDEMAYLPELEAAGYDLRVREPGHRCLRIGEPDEPVNLHCYPPDHAEIRKYLIFRDRLRDDDDDRRLYEATKRSLADREWPDMNYYAEAKRPVIDAILGRAGWTGQVTVPGPGSDPA</sequence>
<reference evidence="2" key="1">
    <citation type="journal article" date="2019" name="Int. J. Syst. Evol. Microbiol.">
        <title>The Global Catalogue of Microorganisms (GCM) 10K type strain sequencing project: providing services to taxonomists for standard genome sequencing and annotation.</title>
        <authorList>
            <consortium name="The Broad Institute Genomics Platform"/>
            <consortium name="The Broad Institute Genome Sequencing Center for Infectious Disease"/>
            <person name="Wu L."/>
            <person name="Ma J."/>
        </authorList>
    </citation>
    <scope>NUCLEOTIDE SEQUENCE [LARGE SCALE GENOMIC DNA]</scope>
    <source>
        <strain evidence="2">JCM 11896</strain>
    </source>
</reference>
<dbReference type="Pfam" id="PF04229">
    <property type="entry name" value="GrpB"/>
    <property type="match status" value="1"/>
</dbReference>
<evidence type="ECO:0000313" key="1">
    <source>
        <dbReference type="EMBL" id="GAA1399650.1"/>
    </source>
</evidence>
<gene>
    <name evidence="1" type="ORF">GCM10009613_55550</name>
</gene>
<organism evidence="1 2">
    <name type="scientific">Pseudonocardia kongjuensis</name>
    <dbReference type="NCBI Taxonomy" id="102227"/>
    <lineage>
        <taxon>Bacteria</taxon>
        <taxon>Bacillati</taxon>
        <taxon>Actinomycetota</taxon>
        <taxon>Actinomycetes</taxon>
        <taxon>Pseudonocardiales</taxon>
        <taxon>Pseudonocardiaceae</taxon>
        <taxon>Pseudonocardia</taxon>
    </lineage>
</organism>
<dbReference type="Proteomes" id="UP001501414">
    <property type="component" value="Unassembled WGS sequence"/>
</dbReference>